<protein>
    <submittedName>
        <fullName evidence="2">Uncharacterized protein</fullName>
    </submittedName>
</protein>
<comment type="caution">
    <text evidence="2">The sequence shown here is derived from an EMBL/GenBank/DDBJ whole genome shotgun (WGS) entry which is preliminary data.</text>
</comment>
<gene>
    <name evidence="2" type="ORF">AVR91_0224525</name>
</gene>
<reference evidence="2 3" key="1">
    <citation type="submission" date="2016-12" db="EMBL/GenBank/DDBJ databases">
        <title>Amycolatopsis keratiniphila subsp. keratiniphila genome sequencing and assembly.</title>
        <authorList>
            <person name="Mayilraj S."/>
            <person name="Kaur N."/>
        </authorList>
    </citation>
    <scope>NUCLEOTIDE SEQUENCE [LARGE SCALE GENOMIC DNA]</scope>
    <source>
        <strain evidence="2 3">DSM 44409</strain>
    </source>
</reference>
<evidence type="ECO:0000313" key="2">
    <source>
        <dbReference type="EMBL" id="ONF66373.1"/>
    </source>
</evidence>
<organism evidence="2 3">
    <name type="scientific">Amycolatopsis keratiniphila subsp. keratiniphila</name>
    <dbReference type="NCBI Taxonomy" id="227715"/>
    <lineage>
        <taxon>Bacteria</taxon>
        <taxon>Bacillati</taxon>
        <taxon>Actinomycetota</taxon>
        <taxon>Actinomycetes</taxon>
        <taxon>Pseudonocardiales</taxon>
        <taxon>Pseudonocardiaceae</taxon>
        <taxon>Amycolatopsis</taxon>
        <taxon>Amycolatopsis japonica group</taxon>
    </lineage>
</organism>
<evidence type="ECO:0000256" key="1">
    <source>
        <dbReference type="SAM" id="MobiDB-lite"/>
    </source>
</evidence>
<accession>A0A1W2LQW1</accession>
<feature type="region of interest" description="Disordered" evidence="1">
    <location>
        <begin position="358"/>
        <end position="384"/>
    </location>
</feature>
<dbReference type="EMBL" id="LQMT02000023">
    <property type="protein sequence ID" value="ONF66373.1"/>
    <property type="molecule type" value="Genomic_DNA"/>
</dbReference>
<dbReference type="Proteomes" id="UP000076660">
    <property type="component" value="Unassembled WGS sequence"/>
</dbReference>
<sequence>MRPVLLRPEAELRQAAERSPLLGEVRGYVAGSDAGDPLIPRWAEVSGLVHAVDGKHVPVEENATLVDDALRLWERLYSTIGEAEPLPLGLVTTITLTLYRSGPVAVPVELLYEAIELAQAPDESTRYATSVALDLLERLGAIEKGTADPAGLALIAEIAGKPDPSPYVLSLTPIAVWAINRALREAGMDAPVIGEAAEKSLGELSPRLAESGPGIIDAELKAWVRHRPPSDAAAEASEFLRTARLPEERLFALIALGETGEIGLETATGVRAEGGLAGAAAAMWLSERGAVDRETITRDEVVLGMADHYAAMHALGAFVHQLADMDDGFDVVELLTSSGHPDRLELLNVVGASHPDRKMAKKARTASFKLRSGGARSPGQRGDA</sequence>
<name>A0A1W2LQW1_9PSEU</name>
<dbReference type="OrthoDB" id="3578774at2"/>
<proteinExistence type="predicted"/>
<evidence type="ECO:0000313" key="3">
    <source>
        <dbReference type="Proteomes" id="UP000076660"/>
    </source>
</evidence>
<dbReference type="AlphaFoldDB" id="A0A1W2LQW1"/>